<organism evidence="2">
    <name type="scientific">mine drainage metagenome</name>
    <dbReference type="NCBI Taxonomy" id="410659"/>
    <lineage>
        <taxon>unclassified sequences</taxon>
        <taxon>metagenomes</taxon>
        <taxon>ecological metagenomes</taxon>
    </lineage>
</organism>
<evidence type="ECO:0000259" key="1">
    <source>
        <dbReference type="PROSITE" id="PS51186"/>
    </source>
</evidence>
<reference evidence="2" key="1">
    <citation type="submission" date="2016-10" db="EMBL/GenBank/DDBJ databases">
        <title>Sequence of Gallionella enrichment culture.</title>
        <authorList>
            <person name="Poehlein A."/>
            <person name="Muehling M."/>
            <person name="Daniel R."/>
        </authorList>
    </citation>
    <scope>NUCLEOTIDE SEQUENCE</scope>
</reference>
<accession>A0A1J5RVE4</accession>
<evidence type="ECO:0000313" key="2">
    <source>
        <dbReference type="EMBL" id="OIQ99737.1"/>
    </source>
</evidence>
<proteinExistence type="predicted"/>
<dbReference type="PROSITE" id="PS51186">
    <property type="entry name" value="GNAT"/>
    <property type="match status" value="1"/>
</dbReference>
<protein>
    <recommendedName>
        <fullName evidence="1">N-acetyltransferase domain-containing protein</fullName>
    </recommendedName>
</protein>
<dbReference type="EMBL" id="MLJW01000102">
    <property type="protein sequence ID" value="OIQ99737.1"/>
    <property type="molecule type" value="Genomic_DNA"/>
</dbReference>
<dbReference type="Gene3D" id="3.40.630.30">
    <property type="match status" value="1"/>
</dbReference>
<dbReference type="AlphaFoldDB" id="A0A1J5RVE4"/>
<name>A0A1J5RVE4_9ZZZZ</name>
<dbReference type="InterPro" id="IPR016181">
    <property type="entry name" value="Acyl_CoA_acyltransferase"/>
</dbReference>
<feature type="domain" description="N-acetyltransferase" evidence="1">
    <location>
        <begin position="76"/>
        <end position="221"/>
    </location>
</feature>
<sequence>MRKIKPTPWDEAAFGIHTAEIVEYEITALREALQTPGHYTIKVDPLADKHLLHEHGFYYCDTLVEPYCVAKKLKPVLHPDATVSRNAEWDALLPICHGAFAHGRFHRDFNLNKALADLRYDKWLRQLYEKGAVYGLFWQNELAGFIAYADNNLVLHAVAESYRGKGLAKYWWSEVTTELLAAGHAEVKSSISAANLAVLNLYASLGFSFRHPLDVYHNLVK</sequence>
<dbReference type="SUPFAM" id="SSF55729">
    <property type="entry name" value="Acyl-CoA N-acyltransferases (Nat)"/>
    <property type="match status" value="1"/>
</dbReference>
<dbReference type="Pfam" id="PF13673">
    <property type="entry name" value="Acetyltransf_10"/>
    <property type="match status" value="1"/>
</dbReference>
<gene>
    <name evidence="2" type="ORF">GALL_181340</name>
</gene>
<dbReference type="GO" id="GO:0016747">
    <property type="term" value="F:acyltransferase activity, transferring groups other than amino-acyl groups"/>
    <property type="evidence" value="ECO:0007669"/>
    <property type="project" value="InterPro"/>
</dbReference>
<dbReference type="InterPro" id="IPR000182">
    <property type="entry name" value="GNAT_dom"/>
</dbReference>
<comment type="caution">
    <text evidence="2">The sequence shown here is derived from an EMBL/GenBank/DDBJ whole genome shotgun (WGS) entry which is preliminary data.</text>
</comment>